<dbReference type="InterPro" id="IPR003781">
    <property type="entry name" value="CoA-bd"/>
</dbReference>
<dbReference type="Pfam" id="PF02629">
    <property type="entry name" value="CoA_binding"/>
    <property type="match status" value="1"/>
</dbReference>
<keyword evidence="2" id="KW-0547">Nucleotide-binding</keyword>
<dbReference type="PANTHER" id="PTHR11117">
    <property type="entry name" value="SUCCINYL-COA LIGASE SUBUNIT ALPHA"/>
    <property type="match status" value="1"/>
</dbReference>
<dbReference type="SMART" id="SM00881">
    <property type="entry name" value="CoA_binding"/>
    <property type="match status" value="1"/>
</dbReference>
<dbReference type="InterPro" id="IPR005810">
    <property type="entry name" value="CoA_lig_alpha"/>
</dbReference>
<dbReference type="PIRSF" id="PIRSF001553">
    <property type="entry name" value="SucCS_alpha"/>
    <property type="match status" value="1"/>
</dbReference>
<evidence type="ECO:0000313" key="4">
    <source>
        <dbReference type="EMBL" id="MBE9221893.1"/>
    </source>
</evidence>
<dbReference type="PANTHER" id="PTHR11117:SF2">
    <property type="entry name" value="SUCCINATE--COA LIGASE [ADP_GDP-FORMING] SUBUNIT ALPHA, MITOCHONDRIAL"/>
    <property type="match status" value="1"/>
</dbReference>
<accession>A0ABR9V1X0</accession>
<evidence type="ECO:0000313" key="5">
    <source>
        <dbReference type="Proteomes" id="UP000654604"/>
    </source>
</evidence>
<proteinExistence type="predicted"/>
<dbReference type="EMBL" id="JADEWC010000006">
    <property type="protein sequence ID" value="MBE9221893.1"/>
    <property type="molecule type" value="Genomic_DNA"/>
</dbReference>
<reference evidence="4 5" key="1">
    <citation type="submission" date="2020-10" db="EMBL/GenBank/DDBJ databases">
        <authorList>
            <person name="Castelo-Branco R."/>
            <person name="Eusebio N."/>
            <person name="Adriana R."/>
            <person name="Vieira A."/>
            <person name="Brugerolle De Fraissinette N."/>
            <person name="Rezende De Castro R."/>
            <person name="Schneider M.P."/>
            <person name="Vasconcelos V."/>
            <person name="Leao P.N."/>
        </authorList>
    </citation>
    <scope>NUCLEOTIDE SEQUENCE [LARGE SCALE GENOMIC DNA]</scope>
    <source>
        <strain evidence="4 5">LEGE 03274</strain>
    </source>
</reference>
<gene>
    <name evidence="4" type="ORF">IQ215_04205</name>
</gene>
<feature type="domain" description="CoA-binding" evidence="3">
    <location>
        <begin position="4"/>
        <end position="99"/>
    </location>
</feature>
<sequence>MVWNFEPKILLQGINEPDALCYVKATQWKNINQLVGVPSTYIGDSYHDIPLFDLVSEAVEHLGGINTSIIFNHPYSVLDATLEAMDAGIKQIIINAGGIPPLDLFKLKQKAQQKQVQLLGTNGAGILLANKASYGVLNPQLYPTGNIGIINYGDSKISFELALLYQNHNQGVSTVINLGNCTFQEVDWEMLLSTLNNDPDTQKIIININNILSINYEKLAHNILNYGDKPVFIYNLDVHNLNAIMRAAQPRIITDQIPLHLNQVQSPQEIINYWQELGLNIISNPLDI</sequence>
<evidence type="ECO:0000256" key="1">
    <source>
        <dbReference type="ARBA" id="ARBA00022598"/>
    </source>
</evidence>
<evidence type="ECO:0000259" key="3">
    <source>
        <dbReference type="SMART" id="SM00881"/>
    </source>
</evidence>
<comment type="caution">
    <text evidence="4">The sequence shown here is derived from an EMBL/GenBank/DDBJ whole genome shotgun (WGS) entry which is preliminary data.</text>
</comment>
<dbReference type="Gene3D" id="3.40.50.261">
    <property type="entry name" value="Succinyl-CoA synthetase domains"/>
    <property type="match status" value="1"/>
</dbReference>
<keyword evidence="5" id="KW-1185">Reference proteome</keyword>
<dbReference type="SUPFAM" id="SSF51735">
    <property type="entry name" value="NAD(P)-binding Rossmann-fold domains"/>
    <property type="match status" value="1"/>
</dbReference>
<keyword evidence="1" id="KW-0436">Ligase</keyword>
<name>A0ABR9V1X0_9CHRO</name>
<dbReference type="Proteomes" id="UP000654604">
    <property type="component" value="Unassembled WGS sequence"/>
</dbReference>
<dbReference type="Gene3D" id="3.40.50.720">
    <property type="entry name" value="NAD(P)-binding Rossmann-like Domain"/>
    <property type="match status" value="1"/>
</dbReference>
<dbReference type="InterPro" id="IPR016102">
    <property type="entry name" value="Succinyl-CoA_synth-like"/>
</dbReference>
<protein>
    <recommendedName>
        <fullName evidence="3">CoA-binding domain-containing protein</fullName>
    </recommendedName>
</protein>
<evidence type="ECO:0000256" key="2">
    <source>
        <dbReference type="ARBA" id="ARBA00022741"/>
    </source>
</evidence>
<dbReference type="InterPro" id="IPR036291">
    <property type="entry name" value="NAD(P)-bd_dom_sf"/>
</dbReference>
<organism evidence="4 5">
    <name type="scientific">Cyanobacterium stanieri LEGE 03274</name>
    <dbReference type="NCBI Taxonomy" id="1828756"/>
    <lineage>
        <taxon>Bacteria</taxon>
        <taxon>Bacillati</taxon>
        <taxon>Cyanobacteriota</taxon>
        <taxon>Cyanophyceae</taxon>
        <taxon>Oscillatoriophycideae</taxon>
        <taxon>Chroococcales</taxon>
        <taxon>Geminocystaceae</taxon>
        <taxon>Cyanobacterium</taxon>
    </lineage>
</organism>
<dbReference type="SUPFAM" id="SSF52210">
    <property type="entry name" value="Succinyl-CoA synthetase domains"/>
    <property type="match status" value="1"/>
</dbReference>
<dbReference type="RefSeq" id="WP_193800074.1">
    <property type="nucleotide sequence ID" value="NZ_JADEWC010000006.1"/>
</dbReference>